<accession>A0ABV9MNL9</accession>
<keyword evidence="3" id="KW-1185">Reference proteome</keyword>
<evidence type="ECO:0000313" key="2">
    <source>
        <dbReference type="EMBL" id="MFC4716589.1"/>
    </source>
</evidence>
<proteinExistence type="predicted"/>
<gene>
    <name evidence="2" type="ORF">ACFO7V_10610</name>
</gene>
<organism evidence="2 3">
    <name type="scientific">Glutamicibacter bergerei</name>
    <dbReference type="NCBI Taxonomy" id="256702"/>
    <lineage>
        <taxon>Bacteria</taxon>
        <taxon>Bacillati</taxon>
        <taxon>Actinomycetota</taxon>
        <taxon>Actinomycetes</taxon>
        <taxon>Micrococcales</taxon>
        <taxon>Micrococcaceae</taxon>
        <taxon>Glutamicibacter</taxon>
    </lineage>
</organism>
<feature type="signal peptide" evidence="1">
    <location>
        <begin position="1"/>
        <end position="21"/>
    </location>
</feature>
<dbReference type="PROSITE" id="PS51257">
    <property type="entry name" value="PROKAR_LIPOPROTEIN"/>
    <property type="match status" value="1"/>
</dbReference>
<sequence length="184" mass="20255">MMKKKYLSMLAVMIPSTLLLTGCNVADLAQDKYEQSASKSAKTSEDGVASGLLPKWVPAGGTDVKLEQRSTGDERIFTMDYAGDLSSESCKPLKLVGVPSEKELQKGYAADPRTKKLTADNFVTFRTLEADWWPQDAEQRTTTLCGRWWVHQDAGKLYAFAPDNSSVANAIVAERAETAKKENQ</sequence>
<keyword evidence="1" id="KW-0732">Signal</keyword>
<dbReference type="EMBL" id="JBHSHE010000044">
    <property type="protein sequence ID" value="MFC4716589.1"/>
    <property type="molecule type" value="Genomic_DNA"/>
</dbReference>
<evidence type="ECO:0000313" key="3">
    <source>
        <dbReference type="Proteomes" id="UP001595884"/>
    </source>
</evidence>
<evidence type="ECO:0000256" key="1">
    <source>
        <dbReference type="SAM" id="SignalP"/>
    </source>
</evidence>
<feature type="chain" id="PRO_5045338018" description="Lipoprotein" evidence="1">
    <location>
        <begin position="22"/>
        <end position="184"/>
    </location>
</feature>
<evidence type="ECO:0008006" key="4">
    <source>
        <dbReference type="Google" id="ProtNLM"/>
    </source>
</evidence>
<protein>
    <recommendedName>
        <fullName evidence="4">Lipoprotein</fullName>
    </recommendedName>
</protein>
<name>A0ABV9MNL9_9MICC</name>
<reference evidence="3" key="1">
    <citation type="journal article" date="2019" name="Int. J. Syst. Evol. Microbiol.">
        <title>The Global Catalogue of Microorganisms (GCM) 10K type strain sequencing project: providing services to taxonomists for standard genome sequencing and annotation.</title>
        <authorList>
            <consortium name="The Broad Institute Genomics Platform"/>
            <consortium name="The Broad Institute Genome Sequencing Center for Infectious Disease"/>
            <person name="Wu L."/>
            <person name="Ma J."/>
        </authorList>
    </citation>
    <scope>NUCLEOTIDE SEQUENCE [LARGE SCALE GENOMIC DNA]</scope>
    <source>
        <strain evidence="3">CGMCC 1.12849</strain>
    </source>
</reference>
<dbReference type="Proteomes" id="UP001595884">
    <property type="component" value="Unassembled WGS sequence"/>
</dbReference>
<comment type="caution">
    <text evidence="2">The sequence shown here is derived from an EMBL/GenBank/DDBJ whole genome shotgun (WGS) entry which is preliminary data.</text>
</comment>
<dbReference type="RefSeq" id="WP_346059777.1">
    <property type="nucleotide sequence ID" value="NZ_BAAAVQ010000061.1"/>
</dbReference>